<dbReference type="OMA" id="FEHINSA"/>
<evidence type="ECO:0008006" key="8">
    <source>
        <dbReference type="Google" id="ProtNLM"/>
    </source>
</evidence>
<dbReference type="GO" id="GO:0005524">
    <property type="term" value="F:ATP binding"/>
    <property type="evidence" value="ECO:0007669"/>
    <property type="project" value="UniProtKB-KW"/>
</dbReference>
<keyword evidence="3" id="KW-0067">ATP-binding</keyword>
<dbReference type="EMBL" id="DS469561">
    <property type="protein sequence ID" value="EDO42710.1"/>
    <property type="molecule type" value="Genomic_DNA"/>
</dbReference>
<feature type="domain" description="Mab-21-like nucleotidyltransferase" evidence="4">
    <location>
        <begin position="63"/>
        <end position="243"/>
    </location>
</feature>
<dbReference type="eggNOG" id="KOG3963">
    <property type="taxonomic scope" value="Eukaryota"/>
</dbReference>
<evidence type="ECO:0000256" key="3">
    <source>
        <dbReference type="ARBA" id="ARBA00022840"/>
    </source>
</evidence>
<dbReference type="PANTHER" id="PTHR10656">
    <property type="entry name" value="CELL FATE DETERMINING PROTEIN MAB21-RELATED"/>
    <property type="match status" value="1"/>
</dbReference>
<dbReference type="AlphaFoldDB" id="A7S0Q1"/>
<dbReference type="SMART" id="SM01265">
    <property type="entry name" value="Mab-21"/>
    <property type="match status" value="1"/>
</dbReference>
<dbReference type="OrthoDB" id="5972307at2759"/>
<evidence type="ECO:0000259" key="4">
    <source>
        <dbReference type="Pfam" id="PF03281"/>
    </source>
</evidence>
<accession>A7S0Q1</accession>
<dbReference type="HOGENOM" id="CLU_759314_0_0_1"/>
<keyword evidence="7" id="KW-1185">Reference proteome</keyword>
<organism evidence="6 7">
    <name type="scientific">Nematostella vectensis</name>
    <name type="common">Starlet sea anemone</name>
    <dbReference type="NCBI Taxonomy" id="45351"/>
    <lineage>
        <taxon>Eukaryota</taxon>
        <taxon>Metazoa</taxon>
        <taxon>Cnidaria</taxon>
        <taxon>Anthozoa</taxon>
        <taxon>Hexacorallia</taxon>
        <taxon>Actiniaria</taxon>
        <taxon>Edwardsiidae</taxon>
        <taxon>Nematostella</taxon>
    </lineage>
</organism>
<evidence type="ECO:0000313" key="6">
    <source>
        <dbReference type="EMBL" id="EDO42710.1"/>
    </source>
</evidence>
<dbReference type="GO" id="GO:0016779">
    <property type="term" value="F:nucleotidyltransferase activity"/>
    <property type="evidence" value="ECO:0007669"/>
    <property type="project" value="UniProtKB-ARBA"/>
</dbReference>
<comment type="similarity">
    <text evidence="2">Belongs to the mab-21 family.</text>
</comment>
<name>A7S0Q1_NEMVE</name>
<evidence type="ECO:0000313" key="7">
    <source>
        <dbReference type="Proteomes" id="UP000001593"/>
    </source>
</evidence>
<comment type="cofactor">
    <cofactor evidence="1">
        <name>Mg(2+)</name>
        <dbReference type="ChEBI" id="CHEBI:18420"/>
    </cofactor>
</comment>
<dbReference type="PANTHER" id="PTHR10656:SF70">
    <property type="entry name" value="PROTEIN MAB-21-RELATED"/>
    <property type="match status" value="1"/>
</dbReference>
<evidence type="ECO:0000256" key="2">
    <source>
        <dbReference type="ARBA" id="ARBA00008307"/>
    </source>
</evidence>
<reference evidence="6 7" key="1">
    <citation type="journal article" date="2007" name="Science">
        <title>Sea anemone genome reveals ancestral eumetazoan gene repertoire and genomic organization.</title>
        <authorList>
            <person name="Putnam N.H."/>
            <person name="Srivastava M."/>
            <person name="Hellsten U."/>
            <person name="Dirks B."/>
            <person name="Chapman J."/>
            <person name="Salamov A."/>
            <person name="Terry A."/>
            <person name="Shapiro H."/>
            <person name="Lindquist E."/>
            <person name="Kapitonov V.V."/>
            <person name="Jurka J."/>
            <person name="Genikhovich G."/>
            <person name="Grigoriev I.V."/>
            <person name="Lucas S.M."/>
            <person name="Steele R.E."/>
            <person name="Finnerty J.R."/>
            <person name="Technau U."/>
            <person name="Martindale M.Q."/>
            <person name="Rokhsar D.S."/>
        </authorList>
    </citation>
    <scope>NUCLEOTIDE SEQUENCE [LARGE SCALE GENOMIC DNA]</scope>
    <source>
        <strain evidence="7">CH2 X CH6</strain>
    </source>
</reference>
<dbReference type="Pfam" id="PF03281">
    <property type="entry name" value="Mab-21"/>
    <property type="match status" value="1"/>
</dbReference>
<dbReference type="Gene3D" id="1.10.1410.40">
    <property type="match status" value="1"/>
</dbReference>
<dbReference type="PhylomeDB" id="A7S0Q1"/>
<gene>
    <name evidence="6" type="ORF">NEMVEDRAFT_v1g236815</name>
</gene>
<dbReference type="InterPro" id="IPR046906">
    <property type="entry name" value="Mab-21_HhH/H2TH-like"/>
</dbReference>
<feature type="domain" description="Mab-21-like HhH/H2TH-like" evidence="5">
    <location>
        <begin position="248"/>
        <end position="343"/>
    </location>
</feature>
<dbReference type="KEGG" id="nve:5514611"/>
<dbReference type="InterPro" id="IPR046903">
    <property type="entry name" value="Mab-21-like_nuc_Trfase"/>
</dbReference>
<protein>
    <recommendedName>
        <fullName evidence="8">Mab-21-like nucleotidyltransferase domain-containing protein</fullName>
    </recommendedName>
</protein>
<dbReference type="Pfam" id="PF20266">
    <property type="entry name" value="Mab-21_C"/>
    <property type="match status" value="1"/>
</dbReference>
<dbReference type="Proteomes" id="UP000001593">
    <property type="component" value="Unassembled WGS sequence"/>
</dbReference>
<keyword evidence="3" id="KW-0547">Nucleotide-binding</keyword>
<sequence>MADRRLEDSLEQFLKTHYDGFAARRQKMLGQVKTVLEYLLQALKERDNMFDFEHINSATFFDVKTSNTVEVLLNVQGFDSSEKALSIEDGQAPPGFAVAKVNSNDWYEWCVCSNSGKKYLSSKLINEKLLDHISKIVKLHDLHIHDFSIDLEHSFGQQSTTLKLNVLSDRDNYHVVLVPTIPCPGRWTYSAHAWQIEGSHWPNKTTKQAAIADGIHLIGRSSHTKSPNHWQIAFLQPIRRLLADKTGCKHKCAMVMRILLENSSTLQEVIAGNHLENVLLHLFKKFPVASFWDEDRFGQRFLDIVNELDKCVRDRHLADFFIPDLNLFTDIDKHAAQLARVELQKLTQNPVEFLKLSGNSQSTAF</sequence>
<evidence type="ECO:0000259" key="5">
    <source>
        <dbReference type="Pfam" id="PF20266"/>
    </source>
</evidence>
<dbReference type="InterPro" id="IPR024810">
    <property type="entry name" value="MAB21L/cGLR"/>
</dbReference>
<proteinExistence type="inferred from homology"/>
<evidence type="ECO:0000256" key="1">
    <source>
        <dbReference type="ARBA" id="ARBA00001946"/>
    </source>
</evidence>
<dbReference type="Gene3D" id="3.30.460.90">
    <property type="match status" value="1"/>
</dbReference>
<dbReference type="InParanoid" id="A7S0Q1"/>